<evidence type="ECO:0000256" key="1">
    <source>
        <dbReference type="ARBA" id="ARBA00006817"/>
    </source>
</evidence>
<comment type="caution">
    <text evidence="3">The sequence shown here is derived from an EMBL/GenBank/DDBJ whole genome shotgun (WGS) entry which is preliminary data.</text>
</comment>
<evidence type="ECO:0000259" key="2">
    <source>
        <dbReference type="Pfam" id="PF08327"/>
    </source>
</evidence>
<name>A0ABV9CU23_9ACTN</name>
<evidence type="ECO:0000313" key="3">
    <source>
        <dbReference type="EMBL" id="MFC4536044.1"/>
    </source>
</evidence>
<accession>A0ABV9CU23</accession>
<dbReference type="InterPro" id="IPR023393">
    <property type="entry name" value="START-like_dom_sf"/>
</dbReference>
<organism evidence="3 4">
    <name type="scientific">Sphaerisporangium dianthi</name>
    <dbReference type="NCBI Taxonomy" id="1436120"/>
    <lineage>
        <taxon>Bacteria</taxon>
        <taxon>Bacillati</taxon>
        <taxon>Actinomycetota</taxon>
        <taxon>Actinomycetes</taxon>
        <taxon>Streptosporangiales</taxon>
        <taxon>Streptosporangiaceae</taxon>
        <taxon>Sphaerisporangium</taxon>
    </lineage>
</organism>
<proteinExistence type="inferred from homology"/>
<dbReference type="InterPro" id="IPR013538">
    <property type="entry name" value="ASHA1/2-like_C"/>
</dbReference>
<dbReference type="RefSeq" id="WP_380849727.1">
    <property type="nucleotide sequence ID" value="NZ_JBHSFP010000038.1"/>
</dbReference>
<protein>
    <submittedName>
        <fullName evidence="3">SRPBCC domain-containing protein</fullName>
    </submittedName>
</protein>
<comment type="similarity">
    <text evidence="1">Belongs to the AHA1 family.</text>
</comment>
<dbReference type="Gene3D" id="3.30.530.20">
    <property type="match status" value="1"/>
</dbReference>
<feature type="domain" description="Activator of Hsp90 ATPase homologue 1/2-like C-terminal" evidence="2">
    <location>
        <begin position="15"/>
        <end position="133"/>
    </location>
</feature>
<dbReference type="SUPFAM" id="SSF55961">
    <property type="entry name" value="Bet v1-like"/>
    <property type="match status" value="1"/>
</dbReference>
<sequence length="245" mass="26721">MPHEFELRKQITLQAGPEQVWEAIATGPGIDSWFMGRNEIEPREGGAVRQYFGDFASEATVTAWEPGERFAFRGDQSPEGLFMAFEYLIEGKGQGSTVLRLVQSGVLGDDWETEYDALQRGWDLYLHTLGQYLSHFAGRTAAVIFGARPSAGDGGQVWETLERGLGLSGPVAAGDRVRLAPEGLPPIEGVADYVAPGFLGVRTGDALYRFILGMHDTLVIGHHLFDPADAKEAGQAWQAWLGKLA</sequence>
<gene>
    <name evidence="3" type="ORF">ACFO60_35205</name>
</gene>
<keyword evidence="4" id="KW-1185">Reference proteome</keyword>
<dbReference type="EMBL" id="JBHSFP010000038">
    <property type="protein sequence ID" value="MFC4536044.1"/>
    <property type="molecule type" value="Genomic_DNA"/>
</dbReference>
<dbReference type="CDD" id="cd07814">
    <property type="entry name" value="SRPBCC_CalC_Aha1-like"/>
    <property type="match status" value="1"/>
</dbReference>
<evidence type="ECO:0000313" key="4">
    <source>
        <dbReference type="Proteomes" id="UP001596004"/>
    </source>
</evidence>
<reference evidence="4" key="1">
    <citation type="journal article" date="2019" name="Int. J. Syst. Evol. Microbiol.">
        <title>The Global Catalogue of Microorganisms (GCM) 10K type strain sequencing project: providing services to taxonomists for standard genome sequencing and annotation.</title>
        <authorList>
            <consortium name="The Broad Institute Genomics Platform"/>
            <consortium name="The Broad Institute Genome Sequencing Center for Infectious Disease"/>
            <person name="Wu L."/>
            <person name="Ma J."/>
        </authorList>
    </citation>
    <scope>NUCLEOTIDE SEQUENCE [LARGE SCALE GENOMIC DNA]</scope>
    <source>
        <strain evidence="4">CGMCC 4.7132</strain>
    </source>
</reference>
<dbReference type="Pfam" id="PF08327">
    <property type="entry name" value="AHSA1"/>
    <property type="match status" value="1"/>
</dbReference>
<dbReference type="Proteomes" id="UP001596004">
    <property type="component" value="Unassembled WGS sequence"/>
</dbReference>